<dbReference type="InterPro" id="IPR000172">
    <property type="entry name" value="GMC_OxRdtase_N"/>
</dbReference>
<evidence type="ECO:0000259" key="5">
    <source>
        <dbReference type="Pfam" id="PF00732"/>
    </source>
</evidence>
<dbReference type="Pfam" id="PF00890">
    <property type="entry name" value="FAD_binding_2"/>
    <property type="match status" value="1"/>
</dbReference>
<dbReference type="Pfam" id="PF05199">
    <property type="entry name" value="GMC_oxred_C"/>
    <property type="match status" value="1"/>
</dbReference>
<proteinExistence type="inferred from homology"/>
<accession>A0A0B4XK40</accession>
<feature type="domain" description="Glucose-methanol-choline oxidoreductase C-terminal" evidence="7">
    <location>
        <begin position="514"/>
        <end position="649"/>
    </location>
</feature>
<evidence type="ECO:0000259" key="6">
    <source>
        <dbReference type="Pfam" id="PF00890"/>
    </source>
</evidence>
<dbReference type="EMBL" id="CP004387">
    <property type="protein sequence ID" value="AJD47030.1"/>
    <property type="molecule type" value="Genomic_DNA"/>
</dbReference>
<evidence type="ECO:0000256" key="2">
    <source>
        <dbReference type="ARBA" id="ARBA00022630"/>
    </source>
</evidence>
<dbReference type="GO" id="GO:0050660">
    <property type="term" value="F:flavin adenine dinucleotide binding"/>
    <property type="evidence" value="ECO:0007669"/>
    <property type="project" value="InterPro"/>
</dbReference>
<gene>
    <name evidence="8" type="ORF">S7S_03040</name>
</gene>
<dbReference type="InterPro" id="IPR007867">
    <property type="entry name" value="GMC_OxRtase_C"/>
</dbReference>
<dbReference type="InterPro" id="IPR036188">
    <property type="entry name" value="FAD/NAD-bd_sf"/>
</dbReference>
<dbReference type="STRING" id="391936.S7S_03040"/>
<dbReference type="HOGENOM" id="CLU_008878_3_0_6"/>
<feature type="domain" description="Glucose-methanol-choline oxidoreductase N-terminal" evidence="5">
    <location>
        <begin position="224"/>
        <end position="439"/>
    </location>
</feature>
<dbReference type="SUPFAM" id="SSF51905">
    <property type="entry name" value="FAD/NAD(P)-binding domain"/>
    <property type="match status" value="1"/>
</dbReference>
<keyword evidence="4" id="KW-0560">Oxidoreductase</keyword>
<protein>
    <recommendedName>
        <fullName evidence="10">GMC oxidoreductase</fullName>
    </recommendedName>
</protein>
<reference evidence="8 9" key="1">
    <citation type="journal article" date="2012" name="J. Bacteriol.">
        <title>Genome sequence of an alkane-degrading bacterium, Alcanivorax pacificus type strain W11-5, isolated from deep sea sediment.</title>
        <authorList>
            <person name="Lai Q."/>
            <person name="Shao Z."/>
        </authorList>
    </citation>
    <scope>NUCLEOTIDE SEQUENCE [LARGE SCALE GENOMIC DNA]</scope>
    <source>
        <strain evidence="8 9">W11-5</strain>
    </source>
</reference>
<evidence type="ECO:0000256" key="3">
    <source>
        <dbReference type="ARBA" id="ARBA00022827"/>
    </source>
</evidence>
<organism evidence="8 9">
    <name type="scientific">Isoalcanivorax pacificus W11-5</name>
    <dbReference type="NCBI Taxonomy" id="391936"/>
    <lineage>
        <taxon>Bacteria</taxon>
        <taxon>Pseudomonadati</taxon>
        <taxon>Pseudomonadota</taxon>
        <taxon>Gammaproteobacteria</taxon>
        <taxon>Oceanospirillales</taxon>
        <taxon>Alcanivoracaceae</taxon>
        <taxon>Isoalcanivorax</taxon>
    </lineage>
</organism>
<dbReference type="Proteomes" id="UP000006764">
    <property type="component" value="Chromosome"/>
</dbReference>
<dbReference type="InterPro" id="IPR003953">
    <property type="entry name" value="FAD-dep_OxRdtase_2_FAD-bd"/>
</dbReference>
<evidence type="ECO:0000256" key="4">
    <source>
        <dbReference type="ARBA" id="ARBA00023002"/>
    </source>
</evidence>
<name>A0A0B4XK40_9GAMM</name>
<dbReference type="KEGG" id="apac:S7S_03040"/>
<comment type="similarity">
    <text evidence="1">Belongs to the GMC oxidoreductase family.</text>
</comment>
<evidence type="ECO:0000259" key="7">
    <source>
        <dbReference type="Pfam" id="PF05199"/>
    </source>
</evidence>
<dbReference type="AlphaFoldDB" id="A0A0B4XK40"/>
<dbReference type="PANTHER" id="PTHR46056:SF12">
    <property type="entry name" value="LONG-CHAIN-ALCOHOL OXIDASE"/>
    <property type="match status" value="1"/>
</dbReference>
<evidence type="ECO:0000313" key="8">
    <source>
        <dbReference type="EMBL" id="AJD47030.1"/>
    </source>
</evidence>
<dbReference type="Gene3D" id="3.30.410.10">
    <property type="entry name" value="Cholesterol Oxidase, domain 2"/>
    <property type="match status" value="1"/>
</dbReference>
<feature type="domain" description="FAD-dependent oxidoreductase 2 FAD-binding" evidence="6">
    <location>
        <begin position="176"/>
        <end position="206"/>
    </location>
</feature>
<evidence type="ECO:0008006" key="10">
    <source>
        <dbReference type="Google" id="ProtNLM"/>
    </source>
</evidence>
<evidence type="ECO:0000313" key="9">
    <source>
        <dbReference type="Proteomes" id="UP000006764"/>
    </source>
</evidence>
<keyword evidence="3" id="KW-0274">FAD</keyword>
<dbReference type="PANTHER" id="PTHR46056">
    <property type="entry name" value="LONG-CHAIN-ALCOHOL OXIDASE"/>
    <property type="match status" value="1"/>
</dbReference>
<dbReference type="Gene3D" id="3.50.50.60">
    <property type="entry name" value="FAD/NAD(P)-binding domain"/>
    <property type="match status" value="2"/>
</dbReference>
<dbReference type="Pfam" id="PF00732">
    <property type="entry name" value="GMC_oxred_N"/>
    <property type="match status" value="1"/>
</dbReference>
<keyword evidence="9" id="KW-1185">Reference proteome</keyword>
<sequence>MARCGQGQACLLRLCQHARMTELTDSARADHPGPVSVAFAEAMFPAGETLPAPDATALATQVAGYVAGRPLLRGLLSLGLGWLEWRGLRQLGSRFSRAAVAPRRALLDALAPTLISGLLLRLVSLPFRAAYVLDSERAARMGVPRIQVPEQIETFRWQQQITRAAELEEDQTLDADVVVIGTGAGGAAAAYELASRGLAVVVVEEGDWHDRRHFNGDLPDMIRRLYRGFGATTALGNALIPVPIGRNVGGTTTINSGTCMRTPAPVLKRWREEFGLTDLDDATLAPWFEGVETMLRVQRAERRHVGPIGNIIEQGARALGLEQLHALQRNAAGCDGQGLCQFGCPTDAKQSTNVSYMPRALERGAFLFTGLRARRLLRDGQHGRGIEAEGRGADGRTVRLRVNARATVVAMGSLMTPRFLRDNGVRNPHLGRHLTLHPCGVVNAVFPETALRNGRTIPQGFGIQDFADEGLMFEGGTVPFAGHGLLNTLYGEQFVRFTERYPHTAYFGFMIRDTSEGRVRRGPHRDLPWISYHMNDTDFALFLRGIDTLARIYLAAGAEEVLLPGTRRLITVRNTRELEAFMARRHRPRDFLMSAYHPLGTARLAADPAQGVCDPDHRVHGWQGLYVMDGSNPPTSLGANPQVTLMTLASRAAARLADTLLEQGA</sequence>
<keyword evidence="2" id="KW-0285">Flavoprotein</keyword>
<evidence type="ECO:0000256" key="1">
    <source>
        <dbReference type="ARBA" id="ARBA00010790"/>
    </source>
</evidence>
<dbReference type="GO" id="GO:0016614">
    <property type="term" value="F:oxidoreductase activity, acting on CH-OH group of donors"/>
    <property type="evidence" value="ECO:0007669"/>
    <property type="project" value="InterPro"/>
</dbReference>